<gene>
    <name evidence="2" type="ORF">CARG_01030</name>
</gene>
<reference evidence="2 3" key="1">
    <citation type="journal article" date="2013" name="Genome Announc.">
        <title>Whole-Genome Sequence of the Clinical Strain Corynebacterium argentoratense DSM 44202, Isolated from a Human Throat Specimen.</title>
        <authorList>
            <person name="Bomholt C."/>
            <person name="Glaub A."/>
            <person name="Gravermann K."/>
            <person name="Albersmeier A."/>
            <person name="Brinkrolf K."/>
            <person name="Ruckert C."/>
            <person name="Tauch A."/>
        </authorList>
    </citation>
    <scope>NUCLEOTIDE SEQUENCE [LARGE SCALE GENOMIC DNA]</scope>
    <source>
        <strain evidence="2">DSM 44202</strain>
    </source>
</reference>
<dbReference type="EMBL" id="CP006365">
    <property type="protein sequence ID" value="AGU14403.1"/>
    <property type="molecule type" value="Genomic_DNA"/>
</dbReference>
<dbReference type="PATRIC" id="fig|1348662.3.peg.201"/>
<name>U3GVA7_9CORY</name>
<evidence type="ECO:0000313" key="3">
    <source>
        <dbReference type="Proteomes" id="UP000016943"/>
    </source>
</evidence>
<protein>
    <submittedName>
        <fullName evidence="2">Uncharacterized protein</fullName>
    </submittedName>
</protein>
<evidence type="ECO:0000256" key="1">
    <source>
        <dbReference type="SAM" id="MobiDB-lite"/>
    </source>
</evidence>
<sequence length="31" mass="3371">MAARHHGGGVVTVDNRGRRDNDTPGLADFDY</sequence>
<dbReference type="HOGENOM" id="CLU_3395983_0_0_11"/>
<dbReference type="KEGG" id="caz:CARG_01030"/>
<organism evidence="2 3">
    <name type="scientific">Corynebacterium argentoratense DSM 44202</name>
    <dbReference type="NCBI Taxonomy" id="1348662"/>
    <lineage>
        <taxon>Bacteria</taxon>
        <taxon>Bacillati</taxon>
        <taxon>Actinomycetota</taxon>
        <taxon>Actinomycetes</taxon>
        <taxon>Mycobacteriales</taxon>
        <taxon>Corynebacteriaceae</taxon>
        <taxon>Corynebacterium</taxon>
    </lineage>
</organism>
<proteinExistence type="predicted"/>
<keyword evidence="3" id="KW-1185">Reference proteome</keyword>
<evidence type="ECO:0000313" key="2">
    <source>
        <dbReference type="EMBL" id="AGU14403.1"/>
    </source>
</evidence>
<dbReference type="AlphaFoldDB" id="U3GVA7"/>
<dbReference type="STRING" id="1348662.CARG_01030"/>
<feature type="region of interest" description="Disordered" evidence="1">
    <location>
        <begin position="1"/>
        <end position="31"/>
    </location>
</feature>
<accession>U3GVA7</accession>
<dbReference type="Proteomes" id="UP000016943">
    <property type="component" value="Chromosome"/>
</dbReference>